<feature type="domain" description="Peptidase S12 Pab87-related C-terminal" evidence="2">
    <location>
        <begin position="425"/>
        <end position="530"/>
    </location>
</feature>
<evidence type="ECO:0000313" key="4">
    <source>
        <dbReference type="Proteomes" id="UP000248987"/>
    </source>
</evidence>
<evidence type="ECO:0000259" key="2">
    <source>
        <dbReference type="Pfam" id="PF11954"/>
    </source>
</evidence>
<dbReference type="Pfam" id="PF00144">
    <property type="entry name" value="Beta-lactamase"/>
    <property type="match status" value="1"/>
</dbReference>
<dbReference type="InterPro" id="IPR012338">
    <property type="entry name" value="Beta-lactam/transpept-like"/>
</dbReference>
<reference evidence="3 4" key="1">
    <citation type="submission" date="2018-06" db="EMBL/GenBank/DDBJ databases">
        <title>Genomic Encyclopedia of Archaeal and Bacterial Type Strains, Phase II (KMG-II): from individual species to whole genera.</title>
        <authorList>
            <person name="Goeker M."/>
        </authorList>
    </citation>
    <scope>NUCLEOTIDE SEQUENCE [LARGE SCALE GENOMIC DNA]</scope>
    <source>
        <strain evidence="3 4">DSM 12408</strain>
    </source>
</reference>
<dbReference type="InterPro" id="IPR001466">
    <property type="entry name" value="Beta-lactam-related"/>
</dbReference>
<proteinExistence type="predicted"/>
<dbReference type="EMBL" id="QLLQ01000004">
    <property type="protein sequence ID" value="RAJ25251.1"/>
    <property type="molecule type" value="Genomic_DNA"/>
</dbReference>
<comment type="caution">
    <text evidence="3">The sequence shown here is derived from an EMBL/GenBank/DDBJ whole genome shotgun (WGS) entry which is preliminary data.</text>
</comment>
<evidence type="ECO:0000259" key="1">
    <source>
        <dbReference type="Pfam" id="PF00144"/>
    </source>
</evidence>
<keyword evidence="4" id="KW-1185">Reference proteome</keyword>
<dbReference type="Gene3D" id="3.40.710.10">
    <property type="entry name" value="DD-peptidase/beta-lactamase superfamily"/>
    <property type="match status" value="1"/>
</dbReference>
<dbReference type="Gene3D" id="2.40.128.600">
    <property type="match status" value="1"/>
</dbReference>
<dbReference type="InterPro" id="IPR021860">
    <property type="entry name" value="Peptidase_S12_Pab87-rel_C"/>
</dbReference>
<evidence type="ECO:0000313" key="3">
    <source>
        <dbReference type="EMBL" id="RAJ25251.1"/>
    </source>
</evidence>
<dbReference type="Pfam" id="PF11954">
    <property type="entry name" value="DUF3471"/>
    <property type="match status" value="1"/>
</dbReference>
<protein>
    <submittedName>
        <fullName evidence="3">CubicO group peptidase (Beta-lactamase class C family)</fullName>
    </submittedName>
</protein>
<organism evidence="3 4">
    <name type="scientific">Gelidibacter algens</name>
    <dbReference type="NCBI Taxonomy" id="49280"/>
    <lineage>
        <taxon>Bacteria</taxon>
        <taxon>Pseudomonadati</taxon>
        <taxon>Bacteroidota</taxon>
        <taxon>Flavobacteriia</taxon>
        <taxon>Flavobacteriales</taxon>
        <taxon>Flavobacteriaceae</taxon>
        <taxon>Gelidibacter</taxon>
    </lineage>
</organism>
<dbReference type="PANTHER" id="PTHR46825">
    <property type="entry name" value="D-ALANYL-D-ALANINE-CARBOXYPEPTIDASE/ENDOPEPTIDASE AMPH"/>
    <property type="match status" value="1"/>
</dbReference>
<accession>A0A327S8J8</accession>
<dbReference type="InterPro" id="IPR050491">
    <property type="entry name" value="AmpC-like"/>
</dbReference>
<dbReference type="PANTHER" id="PTHR46825:SF15">
    <property type="entry name" value="BETA-LACTAMASE-RELATED DOMAIN-CONTAINING PROTEIN"/>
    <property type="match status" value="1"/>
</dbReference>
<dbReference type="AlphaFoldDB" id="A0A327S8J8"/>
<feature type="domain" description="Beta-lactamase-related" evidence="1">
    <location>
        <begin position="42"/>
        <end position="378"/>
    </location>
</feature>
<gene>
    <name evidence="3" type="ORF">LX77_01553</name>
</gene>
<name>A0A327S8J8_9FLAO</name>
<sequence length="533" mass="59435">MYHSTIQILHMKPISLKTLVILFLLLHFNHLVKAQVLSTSQIDSLVQKTMTTFDVPGMAVAVLKDGKVYHKNTYGVRSIKTNAEVNENTLFGVASNTKAFTAAALGQLVDQGKLTWDTKVNDVIPEFKLYDPYVTSEFTVRDLITHRSGLGLGAGDLMVFPASNTTTLPEMIHNMRYLKPVSSFRSKFDYDNLLYIIAGEIVARVSKTSYDEYIKENFFKPLGMNRSLLSMAKIDADANRIDGHAPVKGKLEITGYTFTQIATPAAGIYASINDMSTWVQAQLDEGKYGAQLKDSLFSKKTHREMWTPQTLIKSGRGSYNTHFSAYGLGWFLSDVNGYFQATHTGGLLGIVSQVVIIPELDLGIIVLTNQQSGAAFNAISNTLKDGYFDIKGKDRIKAYNDRRLAGEREEDSIVSALEKDIAAQIKSKTPTPNPSDYIGTYKDPWFGDVMISNQNNNLHFRSDKLSDLTGTMTFYKGTTYVVRWNDPSLKADAFVTFSLDIEGKANGFTMSPISPLTDFSYDFQDLDFKKVEH</sequence>
<dbReference type="Proteomes" id="UP000248987">
    <property type="component" value="Unassembled WGS sequence"/>
</dbReference>
<dbReference type="SUPFAM" id="SSF56601">
    <property type="entry name" value="beta-lactamase/transpeptidase-like"/>
    <property type="match status" value="1"/>
</dbReference>